<keyword evidence="6" id="KW-1185">Reference proteome</keyword>
<comment type="caution">
    <text evidence="5">The sequence shown here is derived from an EMBL/GenBank/DDBJ whole genome shotgun (WGS) entry which is preliminary data.</text>
</comment>
<dbReference type="Pfam" id="PF14974">
    <property type="entry name" value="P_C10"/>
    <property type="match status" value="1"/>
</dbReference>
<evidence type="ECO:0000256" key="2">
    <source>
        <dbReference type="ARBA" id="ARBA00007083"/>
    </source>
</evidence>
<evidence type="ECO:0000313" key="6">
    <source>
        <dbReference type="Proteomes" id="UP000291343"/>
    </source>
</evidence>
<gene>
    <name evidence="5" type="ORF">LSTR_LSTR002821</name>
</gene>
<evidence type="ECO:0000313" key="5">
    <source>
        <dbReference type="EMBL" id="RZF45378.1"/>
    </source>
</evidence>
<comment type="subcellular location">
    <subcellularLocation>
        <location evidence="1">Cytoplasm</location>
    </subcellularLocation>
</comment>
<dbReference type="GO" id="GO:0005737">
    <property type="term" value="C:cytoplasm"/>
    <property type="evidence" value="ECO:0007669"/>
    <property type="project" value="UniProtKB-SubCell"/>
</dbReference>
<proteinExistence type="inferred from homology"/>
<dbReference type="AlphaFoldDB" id="A0A482XJ53"/>
<dbReference type="InParanoid" id="A0A482XJ53"/>
<reference evidence="5 6" key="1">
    <citation type="journal article" date="2017" name="Gigascience">
        <title>Genome sequence of the small brown planthopper, Laodelphax striatellus.</title>
        <authorList>
            <person name="Zhu J."/>
            <person name="Jiang F."/>
            <person name="Wang X."/>
            <person name="Yang P."/>
            <person name="Bao Y."/>
            <person name="Zhao W."/>
            <person name="Wang W."/>
            <person name="Lu H."/>
            <person name="Wang Q."/>
            <person name="Cui N."/>
            <person name="Li J."/>
            <person name="Chen X."/>
            <person name="Luo L."/>
            <person name="Yu J."/>
            <person name="Kang L."/>
            <person name="Cui F."/>
        </authorList>
    </citation>
    <scope>NUCLEOTIDE SEQUENCE [LARGE SCALE GENOMIC DNA]</scope>
    <source>
        <strain evidence="5">Lst14</strain>
    </source>
</reference>
<dbReference type="OrthoDB" id="75738at2759"/>
<keyword evidence="4" id="KW-0963">Cytoplasm</keyword>
<dbReference type="EMBL" id="QKKF02009244">
    <property type="protein sequence ID" value="RZF45378.1"/>
    <property type="molecule type" value="Genomic_DNA"/>
</dbReference>
<dbReference type="InterPro" id="IPR026317">
    <property type="entry name" value="P_C10"/>
</dbReference>
<evidence type="ECO:0000256" key="3">
    <source>
        <dbReference type="ARBA" id="ARBA00020502"/>
    </source>
</evidence>
<comment type="similarity">
    <text evidence="2">Belongs to the UPF0456 family.</text>
</comment>
<evidence type="ECO:0000256" key="4">
    <source>
        <dbReference type="ARBA" id="ARBA00022490"/>
    </source>
</evidence>
<dbReference type="PANTHER" id="PTHR13463:SF3">
    <property type="entry name" value="PROTEIN C10"/>
    <property type="match status" value="1"/>
</dbReference>
<dbReference type="STRING" id="195883.A0A482XJ53"/>
<accession>A0A482XJ53</accession>
<protein>
    <recommendedName>
        <fullName evidence="3">Protein C10</fullName>
    </recommendedName>
</protein>
<evidence type="ECO:0000256" key="1">
    <source>
        <dbReference type="ARBA" id="ARBA00004496"/>
    </source>
</evidence>
<organism evidence="5 6">
    <name type="scientific">Laodelphax striatellus</name>
    <name type="common">Small brown planthopper</name>
    <name type="synonym">Delphax striatella</name>
    <dbReference type="NCBI Taxonomy" id="195883"/>
    <lineage>
        <taxon>Eukaryota</taxon>
        <taxon>Metazoa</taxon>
        <taxon>Ecdysozoa</taxon>
        <taxon>Arthropoda</taxon>
        <taxon>Hexapoda</taxon>
        <taxon>Insecta</taxon>
        <taxon>Pterygota</taxon>
        <taxon>Neoptera</taxon>
        <taxon>Paraneoptera</taxon>
        <taxon>Hemiptera</taxon>
        <taxon>Auchenorrhyncha</taxon>
        <taxon>Fulgoroidea</taxon>
        <taxon>Delphacidae</taxon>
        <taxon>Criomorphinae</taxon>
        <taxon>Laodelphax</taxon>
    </lineage>
</organism>
<name>A0A482XJ53_LAOST</name>
<sequence>MAMSDSNVNFTVETAKAALTDILATLNNEENSTKLEEAKENVGNDMLKMMQYIFPLVVQIQMDVIKKYGFADNREGIIQFTQHIVAMEKEDPCIADLHSQLRAIFLPPVSIATAASL</sequence>
<dbReference type="FunCoup" id="A0A482XJ53">
    <property type="interactions" value="5"/>
</dbReference>
<dbReference type="Proteomes" id="UP000291343">
    <property type="component" value="Unassembled WGS sequence"/>
</dbReference>
<dbReference type="PANTHER" id="PTHR13463">
    <property type="entry name" value="PROTEIN C10"/>
    <property type="match status" value="1"/>
</dbReference>
<dbReference type="GO" id="GO:0009791">
    <property type="term" value="P:post-embryonic development"/>
    <property type="evidence" value="ECO:0007669"/>
    <property type="project" value="TreeGrafter"/>
</dbReference>